<dbReference type="InterPro" id="IPR058533">
    <property type="entry name" value="Cation_efflux_TM"/>
</dbReference>
<dbReference type="InterPro" id="IPR027470">
    <property type="entry name" value="Cation_efflux_CTD"/>
</dbReference>
<organism evidence="10 11">
    <name type="scientific">Blautia obeum A2-162</name>
    <dbReference type="NCBI Taxonomy" id="657314"/>
    <lineage>
        <taxon>Bacteria</taxon>
        <taxon>Bacillati</taxon>
        <taxon>Bacillota</taxon>
        <taxon>Clostridia</taxon>
        <taxon>Lachnospirales</taxon>
        <taxon>Lachnospiraceae</taxon>
        <taxon>Blautia</taxon>
    </lineage>
</organism>
<evidence type="ECO:0000313" key="10">
    <source>
        <dbReference type="EMBL" id="CBL23319.1"/>
    </source>
</evidence>
<evidence type="ECO:0000256" key="2">
    <source>
        <dbReference type="ARBA" id="ARBA00008114"/>
    </source>
</evidence>
<feature type="transmembrane region" description="Helical" evidence="7">
    <location>
        <begin position="19"/>
        <end position="36"/>
    </location>
</feature>
<evidence type="ECO:0000313" key="11">
    <source>
        <dbReference type="Proteomes" id="UP000008955"/>
    </source>
</evidence>
<dbReference type="SUPFAM" id="SSF160240">
    <property type="entry name" value="Cation efflux protein cytoplasmic domain-like"/>
    <property type="match status" value="1"/>
</dbReference>
<protein>
    <submittedName>
        <fullName evidence="10">Cation diffusion facilitator family transporter</fullName>
    </submittedName>
</protein>
<feature type="transmembrane region" description="Helical" evidence="7">
    <location>
        <begin position="222"/>
        <end position="240"/>
    </location>
</feature>
<dbReference type="Gene3D" id="3.30.70.1350">
    <property type="entry name" value="Cation efflux protein, cytoplasmic domain"/>
    <property type="match status" value="1"/>
</dbReference>
<evidence type="ECO:0000259" key="9">
    <source>
        <dbReference type="Pfam" id="PF16916"/>
    </source>
</evidence>
<evidence type="ECO:0000256" key="1">
    <source>
        <dbReference type="ARBA" id="ARBA00004141"/>
    </source>
</evidence>
<dbReference type="AlphaFoldDB" id="D4LRB1"/>
<dbReference type="HOGENOM" id="CLU_013430_3_4_9"/>
<dbReference type="KEGG" id="rob:CK5_19330"/>
<dbReference type="EMBL" id="FP929054">
    <property type="protein sequence ID" value="CBL23319.1"/>
    <property type="molecule type" value="Genomic_DNA"/>
</dbReference>
<keyword evidence="5 7" id="KW-1133">Transmembrane helix</keyword>
<evidence type="ECO:0000259" key="8">
    <source>
        <dbReference type="Pfam" id="PF01545"/>
    </source>
</evidence>
<gene>
    <name evidence="10" type="ORF">CK5_19330</name>
</gene>
<proteinExistence type="inferred from homology"/>
<name>D4LRB1_9FIRM</name>
<keyword evidence="4 7" id="KW-0812">Transmembrane</keyword>
<evidence type="ECO:0000256" key="4">
    <source>
        <dbReference type="ARBA" id="ARBA00022692"/>
    </source>
</evidence>
<feature type="domain" description="Cation efflux protein transmembrane" evidence="8">
    <location>
        <begin position="57"/>
        <end position="248"/>
    </location>
</feature>
<accession>D4LRB1</accession>
<feature type="transmembrane region" description="Helical" evidence="7">
    <location>
        <begin position="122"/>
        <end position="144"/>
    </location>
</feature>
<reference evidence="10 11" key="2">
    <citation type="submission" date="2010-03" db="EMBL/GenBank/DDBJ databases">
        <authorList>
            <person name="Pajon A."/>
        </authorList>
    </citation>
    <scope>NUCLEOTIDE SEQUENCE [LARGE SCALE GENOMIC DNA]</scope>
    <source>
        <strain evidence="10 11">A2-162</strain>
    </source>
</reference>
<comment type="subcellular location">
    <subcellularLocation>
        <location evidence="1">Membrane</location>
        <topology evidence="1">Multi-pass membrane protein</topology>
    </subcellularLocation>
</comment>
<dbReference type="PANTHER" id="PTHR43840">
    <property type="entry name" value="MITOCHONDRIAL METAL TRANSPORTER 1-RELATED"/>
    <property type="match status" value="1"/>
</dbReference>
<dbReference type="SUPFAM" id="SSF161111">
    <property type="entry name" value="Cation efflux protein transmembrane domain-like"/>
    <property type="match status" value="1"/>
</dbReference>
<sequence>MDSGEIWIYSQKCGKIERIQTGGIYMITFLASLFIKERHNYSSPAVRQAYGVLSGAVGIGLNILLFFGKWIAGTVSGSIAITADAFNNLSDAGSSIITLIGFRLSGQDPDPEHPFGHGRMEYISGLLVSVAILVMGFELIWSSLNKLRSPEPIESSALVCVILIASILVKVYMFFYNRSLSKKLDSAAMKATSVDSLSDTVATTLVLISTLISKYTGLLLDGWFGILVGCFILYTGGSTLKETIDLLIGQPPKQEFINEIREIVLGHSMVHGVHDLIVHDYGPGRVMISLHAEVDVNGNIQDIHEQIDHIEHELQEKLHCSATIHMDPIVTDDEEVLAMKAKVEEMVHFLDESFSMHDFRMVKGPTRTNLIFDVEVPRKTSYTDNEIVNWLKERIHELPGSKYFAVIQIDHEYY</sequence>
<dbReference type="Pfam" id="PF16916">
    <property type="entry name" value="ZT_dimer"/>
    <property type="match status" value="1"/>
</dbReference>
<reference evidence="10 11" key="1">
    <citation type="submission" date="2010-03" db="EMBL/GenBank/DDBJ databases">
        <title>The genome sequence of Ruminococcus obeum A2-162.</title>
        <authorList>
            <consortium name="metaHIT consortium -- http://www.metahit.eu/"/>
            <person name="Pajon A."/>
            <person name="Turner K."/>
            <person name="Parkhill J."/>
            <person name="Duncan S."/>
            <person name="Flint H."/>
        </authorList>
    </citation>
    <scope>NUCLEOTIDE SEQUENCE [LARGE SCALE GENOMIC DNA]</scope>
    <source>
        <strain evidence="10 11">A2-162</strain>
    </source>
</reference>
<dbReference type="PANTHER" id="PTHR43840:SF15">
    <property type="entry name" value="MITOCHONDRIAL METAL TRANSPORTER 1-RELATED"/>
    <property type="match status" value="1"/>
</dbReference>
<evidence type="ECO:0000256" key="6">
    <source>
        <dbReference type="ARBA" id="ARBA00023136"/>
    </source>
</evidence>
<dbReference type="Proteomes" id="UP000008955">
    <property type="component" value="Chromosome"/>
</dbReference>
<feature type="transmembrane region" description="Helical" evidence="7">
    <location>
        <begin position="48"/>
        <end position="67"/>
    </location>
</feature>
<keyword evidence="11" id="KW-1185">Reference proteome</keyword>
<feature type="transmembrane region" description="Helical" evidence="7">
    <location>
        <begin position="156"/>
        <end position="176"/>
    </location>
</feature>
<dbReference type="InterPro" id="IPR050291">
    <property type="entry name" value="CDF_Transporter"/>
</dbReference>
<keyword evidence="3" id="KW-0813">Transport</keyword>
<comment type="similarity">
    <text evidence="2">Belongs to the cation diffusion facilitator (CDF) transporter (TC 2.A.4) family.</text>
</comment>
<dbReference type="InterPro" id="IPR027469">
    <property type="entry name" value="Cation_efflux_TMD_sf"/>
</dbReference>
<dbReference type="NCBIfam" id="TIGR01297">
    <property type="entry name" value="CDF"/>
    <property type="match status" value="1"/>
</dbReference>
<dbReference type="Pfam" id="PF01545">
    <property type="entry name" value="Cation_efflux"/>
    <property type="match status" value="1"/>
</dbReference>
<dbReference type="GO" id="GO:0016020">
    <property type="term" value="C:membrane"/>
    <property type="evidence" value="ECO:0007669"/>
    <property type="project" value="UniProtKB-SubCell"/>
</dbReference>
<dbReference type="FunFam" id="1.20.1510.10:FF:000006">
    <property type="entry name" value="Divalent cation efflux transporter"/>
    <property type="match status" value="1"/>
</dbReference>
<dbReference type="InterPro" id="IPR036837">
    <property type="entry name" value="Cation_efflux_CTD_sf"/>
</dbReference>
<feature type="domain" description="Cation efflux protein cytoplasmic" evidence="9">
    <location>
        <begin position="252"/>
        <end position="328"/>
    </location>
</feature>
<dbReference type="InterPro" id="IPR002524">
    <property type="entry name" value="Cation_efflux"/>
</dbReference>
<dbReference type="PATRIC" id="fig|657314.3.peg.1796"/>
<feature type="transmembrane region" description="Helical" evidence="7">
    <location>
        <begin position="197"/>
        <end position="216"/>
    </location>
</feature>
<dbReference type="Gene3D" id="1.20.1510.10">
    <property type="entry name" value="Cation efflux protein transmembrane domain"/>
    <property type="match status" value="1"/>
</dbReference>
<evidence type="ECO:0000256" key="5">
    <source>
        <dbReference type="ARBA" id="ARBA00022989"/>
    </source>
</evidence>
<evidence type="ECO:0000256" key="7">
    <source>
        <dbReference type="SAM" id="Phobius"/>
    </source>
</evidence>
<evidence type="ECO:0000256" key="3">
    <source>
        <dbReference type="ARBA" id="ARBA00022448"/>
    </source>
</evidence>
<dbReference type="GO" id="GO:0008324">
    <property type="term" value="F:monoatomic cation transmembrane transporter activity"/>
    <property type="evidence" value="ECO:0007669"/>
    <property type="project" value="InterPro"/>
</dbReference>
<keyword evidence="6 7" id="KW-0472">Membrane</keyword>